<evidence type="ECO:0000313" key="1">
    <source>
        <dbReference type="EMBL" id="MCP3425167.1"/>
    </source>
</evidence>
<sequence length="112" mass="13134">MTVENRLSFANRKVYSIPERWEDLHGPDHGVLELPNALHWVPDRRIDLTNPGQLRMGYRAVLCEGLPKDQEKYLNPDLLRSIWADMIMPPRVRALWRAHFPEHLPETPYGVL</sequence>
<reference evidence="1" key="1">
    <citation type="submission" date="2022-06" db="EMBL/GenBank/DDBJ databases">
        <title>Rothia sp. isolated from sandalwood seedling.</title>
        <authorList>
            <person name="Tuikhar N."/>
            <person name="Kirdat K."/>
            <person name="Thorat V."/>
            <person name="Swetha P."/>
            <person name="Padma S."/>
            <person name="Sundararaj R."/>
            <person name="Yadav A."/>
        </authorList>
    </citation>
    <scope>NUCLEOTIDE SEQUENCE</scope>
    <source>
        <strain evidence="1">AR01</strain>
    </source>
</reference>
<dbReference type="RefSeq" id="WP_254165222.1">
    <property type="nucleotide sequence ID" value="NZ_JANAFB010000006.1"/>
</dbReference>
<protein>
    <submittedName>
        <fullName evidence="1">Uncharacterized protein</fullName>
    </submittedName>
</protein>
<dbReference type="AlphaFoldDB" id="A0A9X2KGT1"/>
<gene>
    <name evidence="1" type="ORF">NBM05_03775</name>
</gene>
<organism evidence="1 2">
    <name type="scientific">Rothia santali</name>
    <dbReference type="NCBI Taxonomy" id="2949643"/>
    <lineage>
        <taxon>Bacteria</taxon>
        <taxon>Bacillati</taxon>
        <taxon>Actinomycetota</taxon>
        <taxon>Actinomycetes</taxon>
        <taxon>Micrococcales</taxon>
        <taxon>Micrococcaceae</taxon>
        <taxon>Rothia</taxon>
    </lineage>
</organism>
<dbReference type="EMBL" id="JANAFB010000006">
    <property type="protein sequence ID" value="MCP3425167.1"/>
    <property type="molecule type" value="Genomic_DNA"/>
</dbReference>
<name>A0A9X2KGT1_9MICC</name>
<accession>A0A9X2KGT1</accession>
<evidence type="ECO:0000313" key="2">
    <source>
        <dbReference type="Proteomes" id="UP001139502"/>
    </source>
</evidence>
<keyword evidence="2" id="KW-1185">Reference proteome</keyword>
<comment type="caution">
    <text evidence="1">The sequence shown here is derived from an EMBL/GenBank/DDBJ whole genome shotgun (WGS) entry which is preliminary data.</text>
</comment>
<dbReference type="Proteomes" id="UP001139502">
    <property type="component" value="Unassembled WGS sequence"/>
</dbReference>
<proteinExistence type="predicted"/>